<organism evidence="11 12">
    <name type="scientific">Propionispora vibrioides</name>
    <dbReference type="NCBI Taxonomy" id="112903"/>
    <lineage>
        <taxon>Bacteria</taxon>
        <taxon>Bacillati</taxon>
        <taxon>Bacillota</taxon>
        <taxon>Negativicutes</taxon>
        <taxon>Selenomonadales</taxon>
        <taxon>Sporomusaceae</taxon>
        <taxon>Propionispora</taxon>
    </lineage>
</organism>
<evidence type="ECO:0000256" key="9">
    <source>
        <dbReference type="ARBA" id="ARBA00047781"/>
    </source>
</evidence>
<dbReference type="PANTHER" id="PTHR11550">
    <property type="entry name" value="CTP SYNTHASE"/>
    <property type="match status" value="1"/>
</dbReference>
<evidence type="ECO:0000256" key="2">
    <source>
        <dbReference type="ARBA" id="ARBA00007533"/>
    </source>
</evidence>
<dbReference type="OrthoDB" id="3286005at2"/>
<evidence type="ECO:0000256" key="7">
    <source>
        <dbReference type="ARBA" id="ARBA00022962"/>
    </source>
</evidence>
<evidence type="ECO:0000313" key="12">
    <source>
        <dbReference type="Proteomes" id="UP000198847"/>
    </source>
</evidence>
<dbReference type="EMBL" id="FODY01000038">
    <property type="protein sequence ID" value="SEP46242.1"/>
    <property type="molecule type" value="Genomic_DNA"/>
</dbReference>
<proteinExistence type="inferred from homology"/>
<evidence type="ECO:0000259" key="10">
    <source>
        <dbReference type="Pfam" id="PF00117"/>
    </source>
</evidence>
<dbReference type="EC" id="6.3.4.2" evidence="3"/>
<dbReference type="UniPathway" id="UPA00159">
    <property type="reaction ID" value="UER00277"/>
</dbReference>
<dbReference type="GO" id="GO:0005829">
    <property type="term" value="C:cytosol"/>
    <property type="evidence" value="ECO:0007669"/>
    <property type="project" value="TreeGrafter"/>
</dbReference>
<name>A0A1H8Y2F4_9FIRM</name>
<keyword evidence="4" id="KW-0436">Ligase</keyword>
<keyword evidence="12" id="KW-1185">Reference proteome</keyword>
<evidence type="ECO:0000313" key="11">
    <source>
        <dbReference type="EMBL" id="SEP46242.1"/>
    </source>
</evidence>
<dbReference type="GO" id="GO:0044210">
    <property type="term" value="P:'de novo' CTP biosynthetic process"/>
    <property type="evidence" value="ECO:0007669"/>
    <property type="project" value="UniProtKB-UniPathway"/>
</dbReference>
<dbReference type="PANTHER" id="PTHR11550:SF0">
    <property type="entry name" value="CTP SYNTHASE-RELATED"/>
    <property type="match status" value="1"/>
</dbReference>
<dbReference type="GO" id="GO:0042802">
    <property type="term" value="F:identical protein binding"/>
    <property type="evidence" value="ECO:0007669"/>
    <property type="project" value="TreeGrafter"/>
</dbReference>
<dbReference type="Gene3D" id="3.40.50.880">
    <property type="match status" value="1"/>
</dbReference>
<dbReference type="RefSeq" id="WP_091751940.1">
    <property type="nucleotide sequence ID" value="NZ_FODY01000038.1"/>
</dbReference>
<dbReference type="Proteomes" id="UP000198847">
    <property type="component" value="Unassembled WGS sequence"/>
</dbReference>
<keyword evidence="11" id="KW-0808">Transferase</keyword>
<reference evidence="11 12" key="1">
    <citation type="submission" date="2016-10" db="EMBL/GenBank/DDBJ databases">
        <authorList>
            <person name="de Groot N.N."/>
        </authorList>
    </citation>
    <scope>NUCLEOTIDE SEQUENCE [LARGE SCALE GENOMIC DNA]</scope>
    <source>
        <strain evidence="11 12">DSM 13305</strain>
    </source>
</reference>
<sequence>MIKVGIIGDFDENKPSHEATNKALQHCAKYLQLDLEFMWLPTVALEGDIKKDICGFDAFWCAPGSPYHSFKGAINAIRFARENNYPFIGTCGGFQHAIMEYAQNVLGIAEVNHEEYNPDASTFFISALSCSLLGTTRKIYLKEGTKIQKIYGEAEIEEQYNCNFGLNVHFQDTFDKSGLRVAGVDTNGEVRVFELSPHRFYVATLFQPQLSSTPQTPHKLIVEYLLETQKFHNEHK</sequence>
<keyword evidence="5" id="KW-0547">Nucleotide-binding</keyword>
<dbReference type="InterPro" id="IPR004468">
    <property type="entry name" value="CTP_synthase"/>
</dbReference>
<gene>
    <name evidence="11" type="ORF">SAMN04490178_13811</name>
</gene>
<evidence type="ECO:0000256" key="6">
    <source>
        <dbReference type="ARBA" id="ARBA00022840"/>
    </source>
</evidence>
<dbReference type="GO" id="GO:0003883">
    <property type="term" value="F:CTP synthase activity"/>
    <property type="evidence" value="ECO:0007669"/>
    <property type="project" value="UniProtKB-EC"/>
</dbReference>
<comment type="similarity">
    <text evidence="2">Belongs to the CTP synthase family.</text>
</comment>
<comment type="catalytic activity">
    <reaction evidence="9">
        <text>UTP + L-glutamine + ATP + H2O = CTP + L-glutamate + ADP + phosphate + 2 H(+)</text>
        <dbReference type="Rhea" id="RHEA:26426"/>
        <dbReference type="ChEBI" id="CHEBI:15377"/>
        <dbReference type="ChEBI" id="CHEBI:15378"/>
        <dbReference type="ChEBI" id="CHEBI:29985"/>
        <dbReference type="ChEBI" id="CHEBI:30616"/>
        <dbReference type="ChEBI" id="CHEBI:37563"/>
        <dbReference type="ChEBI" id="CHEBI:43474"/>
        <dbReference type="ChEBI" id="CHEBI:46398"/>
        <dbReference type="ChEBI" id="CHEBI:58359"/>
        <dbReference type="ChEBI" id="CHEBI:456216"/>
        <dbReference type="EC" id="6.3.4.2"/>
    </reaction>
</comment>
<dbReference type="InterPro" id="IPR017926">
    <property type="entry name" value="GATASE"/>
</dbReference>
<dbReference type="InterPro" id="IPR029062">
    <property type="entry name" value="Class_I_gatase-like"/>
</dbReference>
<evidence type="ECO:0000256" key="3">
    <source>
        <dbReference type="ARBA" id="ARBA00012291"/>
    </source>
</evidence>
<keyword evidence="7 11" id="KW-0315">Glutamine amidotransferase</keyword>
<dbReference type="AlphaFoldDB" id="A0A1H8Y2F4"/>
<dbReference type="SUPFAM" id="SSF52317">
    <property type="entry name" value="Class I glutamine amidotransferase-like"/>
    <property type="match status" value="1"/>
</dbReference>
<comment type="pathway">
    <text evidence="1">Pyrimidine metabolism; CTP biosynthesis via de novo pathway; CTP from UDP: step 2/2.</text>
</comment>
<dbReference type="STRING" id="112903.SAMN04490178_13811"/>
<evidence type="ECO:0000256" key="5">
    <source>
        <dbReference type="ARBA" id="ARBA00022741"/>
    </source>
</evidence>
<keyword evidence="6" id="KW-0067">ATP-binding</keyword>
<dbReference type="GO" id="GO:0016740">
    <property type="term" value="F:transferase activity"/>
    <property type="evidence" value="ECO:0007669"/>
    <property type="project" value="UniProtKB-KW"/>
</dbReference>
<protein>
    <recommendedName>
        <fullName evidence="3">CTP synthase (glutamine hydrolyzing)</fullName>
        <ecNumber evidence="3">6.3.4.2</ecNumber>
    </recommendedName>
</protein>
<keyword evidence="8" id="KW-0665">Pyrimidine biosynthesis</keyword>
<evidence type="ECO:0000256" key="4">
    <source>
        <dbReference type="ARBA" id="ARBA00022598"/>
    </source>
</evidence>
<dbReference type="GO" id="GO:0005524">
    <property type="term" value="F:ATP binding"/>
    <property type="evidence" value="ECO:0007669"/>
    <property type="project" value="UniProtKB-KW"/>
</dbReference>
<dbReference type="Pfam" id="PF00117">
    <property type="entry name" value="GATase"/>
    <property type="match status" value="1"/>
</dbReference>
<accession>A0A1H8Y2F4</accession>
<evidence type="ECO:0000256" key="8">
    <source>
        <dbReference type="ARBA" id="ARBA00022975"/>
    </source>
</evidence>
<dbReference type="NCBIfam" id="NF004836">
    <property type="entry name" value="PRK06186.1"/>
    <property type="match status" value="1"/>
</dbReference>
<evidence type="ECO:0000256" key="1">
    <source>
        <dbReference type="ARBA" id="ARBA00005171"/>
    </source>
</evidence>
<dbReference type="GO" id="GO:0019856">
    <property type="term" value="P:pyrimidine nucleobase biosynthetic process"/>
    <property type="evidence" value="ECO:0007669"/>
    <property type="project" value="TreeGrafter"/>
</dbReference>
<feature type="domain" description="Glutamine amidotransferase" evidence="10">
    <location>
        <begin position="21"/>
        <end position="218"/>
    </location>
</feature>